<keyword evidence="1" id="KW-0472">Membrane</keyword>
<reference evidence="2 3" key="1">
    <citation type="submission" date="2024-01" db="EMBL/GenBank/DDBJ databases">
        <title>The genomes of 5 underutilized Papilionoideae crops provide insights into root nodulation and disease resistanc.</title>
        <authorList>
            <person name="Jiang F."/>
        </authorList>
    </citation>
    <scope>NUCLEOTIDE SEQUENCE [LARGE SCALE GENOMIC DNA]</scope>
    <source>
        <strain evidence="2">JINMINGXINNONG_FW02</strain>
        <tissue evidence="2">Leaves</tissue>
    </source>
</reference>
<protein>
    <submittedName>
        <fullName evidence="2">Uncharacterized protein</fullName>
    </submittedName>
</protein>
<evidence type="ECO:0000313" key="3">
    <source>
        <dbReference type="Proteomes" id="UP001374584"/>
    </source>
</evidence>
<feature type="transmembrane region" description="Helical" evidence="1">
    <location>
        <begin position="21"/>
        <end position="38"/>
    </location>
</feature>
<organism evidence="2 3">
    <name type="scientific">Phaseolus coccineus</name>
    <name type="common">Scarlet runner bean</name>
    <name type="synonym">Phaseolus multiflorus</name>
    <dbReference type="NCBI Taxonomy" id="3886"/>
    <lineage>
        <taxon>Eukaryota</taxon>
        <taxon>Viridiplantae</taxon>
        <taxon>Streptophyta</taxon>
        <taxon>Embryophyta</taxon>
        <taxon>Tracheophyta</taxon>
        <taxon>Spermatophyta</taxon>
        <taxon>Magnoliopsida</taxon>
        <taxon>eudicotyledons</taxon>
        <taxon>Gunneridae</taxon>
        <taxon>Pentapetalae</taxon>
        <taxon>rosids</taxon>
        <taxon>fabids</taxon>
        <taxon>Fabales</taxon>
        <taxon>Fabaceae</taxon>
        <taxon>Papilionoideae</taxon>
        <taxon>50 kb inversion clade</taxon>
        <taxon>NPAAA clade</taxon>
        <taxon>indigoferoid/millettioid clade</taxon>
        <taxon>Phaseoleae</taxon>
        <taxon>Phaseolus</taxon>
    </lineage>
</organism>
<proteinExistence type="predicted"/>
<dbReference type="AlphaFoldDB" id="A0AAN9MCF6"/>
<evidence type="ECO:0000256" key="1">
    <source>
        <dbReference type="SAM" id="Phobius"/>
    </source>
</evidence>
<keyword evidence="3" id="KW-1185">Reference proteome</keyword>
<comment type="caution">
    <text evidence="2">The sequence shown here is derived from an EMBL/GenBank/DDBJ whole genome shotgun (WGS) entry which is preliminary data.</text>
</comment>
<keyword evidence="1" id="KW-1133">Transmembrane helix</keyword>
<dbReference type="EMBL" id="JAYMYR010000008">
    <property type="protein sequence ID" value="KAK7348788.1"/>
    <property type="molecule type" value="Genomic_DNA"/>
</dbReference>
<sequence length="97" mass="11121">MLSKKFNLFKDVKQDKYKLQILTRHFFMGLFIMTGFDLRGLSFTMPGLVVRIMFMDLVNNILEDGERLICAPVAATGKSISEFDNLLLPHPQAEIKL</sequence>
<name>A0AAN9MCF6_PHACN</name>
<evidence type="ECO:0000313" key="2">
    <source>
        <dbReference type="EMBL" id="KAK7348788.1"/>
    </source>
</evidence>
<dbReference type="Proteomes" id="UP001374584">
    <property type="component" value="Unassembled WGS sequence"/>
</dbReference>
<keyword evidence="1" id="KW-0812">Transmembrane</keyword>
<gene>
    <name evidence="2" type="ORF">VNO80_23467</name>
</gene>
<accession>A0AAN9MCF6</accession>